<evidence type="ECO:0000313" key="5">
    <source>
        <dbReference type="Proteomes" id="UP000663814"/>
    </source>
</evidence>
<reference evidence="4 5" key="1">
    <citation type="submission" date="2021-08" db="EMBL/GenBank/DDBJ databases">
        <title>Rheinheimera aquimaris sp. nov., isolated from seawater of the East Sea in Korea.</title>
        <authorList>
            <person name="Kim K.H."/>
            <person name="Wenting R."/>
            <person name="Kim K.R."/>
            <person name="Jeon C.O."/>
        </authorList>
    </citation>
    <scope>NUCLEOTIDE SEQUENCE [LARGE SCALE GENOMIC DNA]</scope>
    <source>
        <strain evidence="4 5">MA-13</strain>
    </source>
</reference>
<dbReference type="Gene3D" id="3.30.2400.10">
    <property type="entry name" value="Major capsid protein gp5"/>
    <property type="match status" value="1"/>
</dbReference>
<feature type="domain" description="Phage capsid-like C-terminal" evidence="3">
    <location>
        <begin position="104"/>
        <end position="386"/>
    </location>
</feature>
<dbReference type="Gene3D" id="3.30.2320.10">
    <property type="entry name" value="hypothetical protein PF0899 domain"/>
    <property type="match status" value="1"/>
</dbReference>
<sequence length="390" mass="42450">MKQTNSFTGFMPAQLLSKSAGNDDVSSIAQKIHDKVSDIKEKQSELETRLDQMEKKAGRPGATGTKGSKSAATEALSKYIRKGDFTGLDELNTKAMATNSEPDGGYAVPEVIAQELEKLEYQASAVMRLATVVEAETGTYKKLVNLRGTGAGWVGETDDRPNTGTPQLASVDIKLGELYANPQATQQMIDDAAFNVDQFITEEVGEKFSDQLGEALINGDGTNKPKGILTYPNTNEKDKVRAFGTLQFVETVAAGLINFDDVKALRSALNAKYRTGAAFVMNDTTALILSLLKDGNGRYMWQDAVSAGEPPTLFGYPVEIDENMPDIAAGSVPVMFGNLQRGYHIPRRFDIRMLRDPYTSKPYVNFYTTQRIGGGVVNSECIKLLKIKAA</sequence>
<keyword evidence="5" id="KW-1185">Reference proteome</keyword>
<gene>
    <name evidence="4" type="ORF">I4W93_013230</name>
</gene>
<dbReference type="Pfam" id="PF05065">
    <property type="entry name" value="Phage_capsid"/>
    <property type="match status" value="1"/>
</dbReference>
<accession>A0ABS7XB47</accession>
<comment type="caution">
    <text evidence="4">The sequence shown here is derived from an EMBL/GenBank/DDBJ whole genome shotgun (WGS) entry which is preliminary data.</text>
</comment>
<evidence type="ECO:0000256" key="1">
    <source>
        <dbReference type="ARBA" id="ARBA00004328"/>
    </source>
</evidence>
<dbReference type="RefSeq" id="WP_205311325.1">
    <property type="nucleotide sequence ID" value="NZ_JAERPS020000004.1"/>
</dbReference>
<dbReference type="EMBL" id="JAERPS020000004">
    <property type="protein sequence ID" value="MBZ9612561.1"/>
    <property type="molecule type" value="Genomic_DNA"/>
</dbReference>
<dbReference type="SUPFAM" id="SSF56563">
    <property type="entry name" value="Major capsid protein gp5"/>
    <property type="match status" value="1"/>
</dbReference>
<dbReference type="InterPro" id="IPR054612">
    <property type="entry name" value="Phage_capsid-like_C"/>
</dbReference>
<dbReference type="InterPro" id="IPR024455">
    <property type="entry name" value="Phage_capsid"/>
</dbReference>
<name>A0ABS7XB47_9GAMM</name>
<comment type="subcellular location">
    <subcellularLocation>
        <location evidence="1">Virion</location>
    </subcellularLocation>
</comment>
<proteinExistence type="predicted"/>
<feature type="region of interest" description="Disordered" evidence="2">
    <location>
        <begin position="36"/>
        <end position="71"/>
    </location>
</feature>
<evidence type="ECO:0000259" key="3">
    <source>
        <dbReference type="Pfam" id="PF05065"/>
    </source>
</evidence>
<evidence type="ECO:0000313" key="4">
    <source>
        <dbReference type="EMBL" id="MBZ9612561.1"/>
    </source>
</evidence>
<feature type="compositionally biased region" description="Basic and acidic residues" evidence="2">
    <location>
        <begin position="36"/>
        <end position="57"/>
    </location>
</feature>
<dbReference type="NCBIfam" id="TIGR01554">
    <property type="entry name" value="major_cap_HK97"/>
    <property type="match status" value="1"/>
</dbReference>
<organism evidence="4 5">
    <name type="scientific">Rheinheimera maricola</name>
    <dbReference type="NCBI Taxonomy" id="2793282"/>
    <lineage>
        <taxon>Bacteria</taxon>
        <taxon>Pseudomonadati</taxon>
        <taxon>Pseudomonadota</taxon>
        <taxon>Gammaproteobacteria</taxon>
        <taxon>Chromatiales</taxon>
        <taxon>Chromatiaceae</taxon>
        <taxon>Rheinheimera</taxon>
    </lineage>
</organism>
<evidence type="ECO:0000256" key="2">
    <source>
        <dbReference type="SAM" id="MobiDB-lite"/>
    </source>
</evidence>
<dbReference type="Proteomes" id="UP000663814">
    <property type="component" value="Unassembled WGS sequence"/>
</dbReference>
<protein>
    <submittedName>
        <fullName evidence="4">Phage major capsid protein</fullName>
    </submittedName>
</protein>